<dbReference type="CDD" id="cd04766">
    <property type="entry name" value="HTH_HspR"/>
    <property type="match status" value="1"/>
</dbReference>
<sequence length="146" mass="16525">MHIDRHSPVYVISVAAELARMHPQTLRQYDRLGLVSPRRTAGRGRRYSADDIDRLREIQRLSQDEGINLAGIKHIMELENRVQELQAEVAELRDRLDRAESAAGASRRIFAAAASGDVTTVRPGQRPTVQRSAALVRWTPFPSQFR</sequence>
<organism evidence="4 5">
    <name type="scientific">Sediminivirga luteola</name>
    <dbReference type="NCBI Taxonomy" id="1774748"/>
    <lineage>
        <taxon>Bacteria</taxon>
        <taxon>Bacillati</taxon>
        <taxon>Actinomycetota</taxon>
        <taxon>Actinomycetes</taxon>
        <taxon>Micrococcales</taxon>
        <taxon>Brevibacteriaceae</taxon>
        <taxon>Sediminivirga</taxon>
    </lineage>
</organism>
<reference evidence="4" key="2">
    <citation type="submission" date="2020-09" db="EMBL/GenBank/DDBJ databases">
        <authorList>
            <person name="Sun Q."/>
            <person name="Zhou Y."/>
        </authorList>
    </citation>
    <scope>NUCLEOTIDE SEQUENCE</scope>
    <source>
        <strain evidence="4">CGMCC 1.12785</strain>
    </source>
</reference>
<keyword evidence="1" id="KW-0238">DNA-binding</keyword>
<keyword evidence="2" id="KW-0175">Coiled coil</keyword>
<keyword evidence="5" id="KW-1185">Reference proteome</keyword>
<dbReference type="RefSeq" id="WP_188551384.1">
    <property type="nucleotide sequence ID" value="NZ_BMFY01000012.1"/>
</dbReference>
<dbReference type="SMART" id="SM00422">
    <property type="entry name" value="HTH_MERR"/>
    <property type="match status" value="1"/>
</dbReference>
<evidence type="ECO:0000256" key="2">
    <source>
        <dbReference type="SAM" id="Coils"/>
    </source>
</evidence>
<evidence type="ECO:0000259" key="3">
    <source>
        <dbReference type="PROSITE" id="PS50937"/>
    </source>
</evidence>
<dbReference type="PANTHER" id="PTHR30204">
    <property type="entry name" value="REDOX-CYCLING DRUG-SENSING TRANSCRIPTIONAL ACTIVATOR SOXR"/>
    <property type="match status" value="1"/>
</dbReference>
<feature type="domain" description="HTH merR-type" evidence="3">
    <location>
        <begin position="9"/>
        <end position="78"/>
    </location>
</feature>
<gene>
    <name evidence="4" type="ORF">GCM10011333_26630</name>
</gene>
<feature type="coiled-coil region" evidence="2">
    <location>
        <begin position="75"/>
        <end position="102"/>
    </location>
</feature>
<dbReference type="EMBL" id="BMFY01000012">
    <property type="protein sequence ID" value="GGA22246.1"/>
    <property type="molecule type" value="Genomic_DNA"/>
</dbReference>
<dbReference type="InterPro" id="IPR047057">
    <property type="entry name" value="MerR_fam"/>
</dbReference>
<dbReference type="PANTHER" id="PTHR30204:SF58">
    <property type="entry name" value="HTH-TYPE TRANSCRIPTIONAL REGULATOR YFMP"/>
    <property type="match status" value="1"/>
</dbReference>
<dbReference type="Pfam" id="PF13411">
    <property type="entry name" value="MerR_1"/>
    <property type="match status" value="1"/>
</dbReference>
<evidence type="ECO:0000313" key="5">
    <source>
        <dbReference type="Proteomes" id="UP000616114"/>
    </source>
</evidence>
<dbReference type="GO" id="GO:0003677">
    <property type="term" value="F:DNA binding"/>
    <property type="evidence" value="ECO:0007669"/>
    <property type="project" value="UniProtKB-KW"/>
</dbReference>
<dbReference type="Gene3D" id="1.10.1660.10">
    <property type="match status" value="1"/>
</dbReference>
<dbReference type="Proteomes" id="UP000616114">
    <property type="component" value="Unassembled WGS sequence"/>
</dbReference>
<evidence type="ECO:0000256" key="1">
    <source>
        <dbReference type="ARBA" id="ARBA00023125"/>
    </source>
</evidence>
<reference evidence="4" key="1">
    <citation type="journal article" date="2014" name="Int. J. Syst. Evol. Microbiol.">
        <title>Complete genome sequence of Corynebacterium casei LMG S-19264T (=DSM 44701T), isolated from a smear-ripened cheese.</title>
        <authorList>
            <consortium name="US DOE Joint Genome Institute (JGI-PGF)"/>
            <person name="Walter F."/>
            <person name="Albersmeier A."/>
            <person name="Kalinowski J."/>
            <person name="Ruckert C."/>
        </authorList>
    </citation>
    <scope>NUCLEOTIDE SEQUENCE</scope>
    <source>
        <strain evidence="4">CGMCC 1.12785</strain>
    </source>
</reference>
<dbReference type="NCBIfam" id="NF047375">
    <property type="entry name" value="HeatShock_HspR"/>
    <property type="match status" value="1"/>
</dbReference>
<evidence type="ECO:0000313" key="4">
    <source>
        <dbReference type="EMBL" id="GGA22246.1"/>
    </source>
</evidence>
<comment type="caution">
    <text evidence="4">The sequence shown here is derived from an EMBL/GenBank/DDBJ whole genome shotgun (WGS) entry which is preliminary data.</text>
</comment>
<accession>A0A8J2TZX9</accession>
<dbReference type="FunFam" id="1.10.1660.10:FF:000008">
    <property type="entry name" value="Heat shock transcriptional regulator"/>
    <property type="match status" value="1"/>
</dbReference>
<protein>
    <submittedName>
        <fullName evidence="4">Transcriptional regulator</fullName>
    </submittedName>
</protein>
<dbReference type="AlphaFoldDB" id="A0A8J2TZX9"/>
<dbReference type="GO" id="GO:0003700">
    <property type="term" value="F:DNA-binding transcription factor activity"/>
    <property type="evidence" value="ECO:0007669"/>
    <property type="project" value="InterPro"/>
</dbReference>
<dbReference type="InterPro" id="IPR009061">
    <property type="entry name" value="DNA-bd_dom_put_sf"/>
</dbReference>
<dbReference type="InterPro" id="IPR000551">
    <property type="entry name" value="MerR-type_HTH_dom"/>
</dbReference>
<dbReference type="SUPFAM" id="SSF46955">
    <property type="entry name" value="Putative DNA-binding domain"/>
    <property type="match status" value="1"/>
</dbReference>
<name>A0A8J2TZX9_9MICO</name>
<dbReference type="PROSITE" id="PS50937">
    <property type="entry name" value="HTH_MERR_2"/>
    <property type="match status" value="1"/>
</dbReference>
<proteinExistence type="predicted"/>